<comment type="caution">
    <text evidence="4">The sequence shown here is derived from an EMBL/GenBank/DDBJ whole genome shotgun (WGS) entry which is preliminary data.</text>
</comment>
<evidence type="ECO:0000256" key="2">
    <source>
        <dbReference type="ARBA" id="ARBA00023002"/>
    </source>
</evidence>
<evidence type="ECO:0000313" key="5">
    <source>
        <dbReference type="Proteomes" id="UP000565711"/>
    </source>
</evidence>
<dbReference type="RefSeq" id="WP_067879740.1">
    <property type="nucleotide sequence ID" value="NZ_JAAXOP010000021.1"/>
</dbReference>
<protein>
    <submittedName>
        <fullName evidence="4">SDR family oxidoreductase</fullName>
    </submittedName>
</protein>
<dbReference type="GO" id="GO:0016491">
    <property type="term" value="F:oxidoreductase activity"/>
    <property type="evidence" value="ECO:0007669"/>
    <property type="project" value="UniProtKB-KW"/>
</dbReference>
<dbReference type="InterPro" id="IPR002347">
    <property type="entry name" value="SDR_fam"/>
</dbReference>
<dbReference type="InterPro" id="IPR020904">
    <property type="entry name" value="Sc_DH/Rdtase_CS"/>
</dbReference>
<dbReference type="EMBL" id="JAAXOP010000021">
    <property type="protein sequence ID" value="NKY53821.1"/>
    <property type="molecule type" value="Genomic_DNA"/>
</dbReference>
<dbReference type="CDD" id="cd05233">
    <property type="entry name" value="SDR_c"/>
    <property type="match status" value="1"/>
</dbReference>
<dbReference type="PRINTS" id="PR00081">
    <property type="entry name" value="GDHRDH"/>
</dbReference>
<name>A0A846Y7V1_9NOCA</name>
<comment type="similarity">
    <text evidence="1 3">Belongs to the short-chain dehydrogenases/reductases (SDR) family.</text>
</comment>
<dbReference type="PANTHER" id="PTHR44196:SF1">
    <property type="entry name" value="DEHYDROGENASE_REDUCTASE SDR FAMILY MEMBER 7B"/>
    <property type="match status" value="1"/>
</dbReference>
<accession>A0A846Y7V1</accession>
<organism evidence="4 5">
    <name type="scientific">Nocardia vermiculata</name>
    <dbReference type="NCBI Taxonomy" id="257274"/>
    <lineage>
        <taxon>Bacteria</taxon>
        <taxon>Bacillati</taxon>
        <taxon>Actinomycetota</taxon>
        <taxon>Actinomycetes</taxon>
        <taxon>Mycobacteriales</taxon>
        <taxon>Nocardiaceae</taxon>
        <taxon>Nocardia</taxon>
    </lineage>
</organism>
<dbReference type="Gene3D" id="3.40.50.720">
    <property type="entry name" value="NAD(P)-binding Rossmann-like Domain"/>
    <property type="match status" value="1"/>
</dbReference>
<dbReference type="SUPFAM" id="SSF51735">
    <property type="entry name" value="NAD(P)-binding Rossmann-fold domains"/>
    <property type="match status" value="1"/>
</dbReference>
<gene>
    <name evidence="4" type="ORF">HGA08_26860</name>
</gene>
<keyword evidence="5" id="KW-1185">Reference proteome</keyword>
<evidence type="ECO:0000313" key="4">
    <source>
        <dbReference type="EMBL" id="NKY53821.1"/>
    </source>
</evidence>
<dbReference type="Proteomes" id="UP000565711">
    <property type="component" value="Unassembled WGS sequence"/>
</dbReference>
<reference evidence="4 5" key="1">
    <citation type="submission" date="2020-04" db="EMBL/GenBank/DDBJ databases">
        <title>MicrobeNet Type strains.</title>
        <authorList>
            <person name="Nicholson A.C."/>
        </authorList>
    </citation>
    <scope>NUCLEOTIDE SEQUENCE [LARGE SCALE GENOMIC DNA]</scope>
    <source>
        <strain evidence="4 5">JCM 12354</strain>
    </source>
</reference>
<sequence length="279" mass="29364">MTARFSGMRAVVTGASRGIGAGIAQRLAAEGADLLLVARTLDRHPTLPGSLTDTAARLAGYGGRVEVLAADLSDPDDRARIVPAAVERLGGPVDILVNNAAAAIYQPLADYPLRRSRLTFEMNVHAPLELMQAVLPGMRESGRGWIVNISSASARLFDGPPFRLVEPGTSLAVYAASKAALNRVANGMAAELYGTGIRVNTVRPRAAVLSEGAAVLAGTTLRTDQIEHLEEMVEAVTALCAAPPDLTGKLCSSLDLIDELGLQVHGLDGRTWNRPEVSK</sequence>
<dbReference type="InterPro" id="IPR036291">
    <property type="entry name" value="NAD(P)-bd_dom_sf"/>
</dbReference>
<dbReference type="PRINTS" id="PR00080">
    <property type="entry name" value="SDRFAMILY"/>
</dbReference>
<proteinExistence type="inferred from homology"/>
<dbReference type="AlphaFoldDB" id="A0A846Y7V1"/>
<evidence type="ECO:0000256" key="3">
    <source>
        <dbReference type="RuleBase" id="RU000363"/>
    </source>
</evidence>
<evidence type="ECO:0000256" key="1">
    <source>
        <dbReference type="ARBA" id="ARBA00006484"/>
    </source>
</evidence>
<dbReference type="GO" id="GO:0016020">
    <property type="term" value="C:membrane"/>
    <property type="evidence" value="ECO:0007669"/>
    <property type="project" value="TreeGrafter"/>
</dbReference>
<dbReference type="PANTHER" id="PTHR44196">
    <property type="entry name" value="DEHYDROGENASE/REDUCTASE SDR FAMILY MEMBER 7B"/>
    <property type="match status" value="1"/>
</dbReference>
<dbReference type="Pfam" id="PF00106">
    <property type="entry name" value="adh_short"/>
    <property type="match status" value="1"/>
</dbReference>
<dbReference type="PROSITE" id="PS00061">
    <property type="entry name" value="ADH_SHORT"/>
    <property type="match status" value="1"/>
</dbReference>
<keyword evidence="2" id="KW-0560">Oxidoreductase</keyword>